<gene>
    <name evidence="2" type="ORF">QYE76_064991</name>
</gene>
<evidence type="ECO:0000256" key="1">
    <source>
        <dbReference type="SAM" id="SignalP"/>
    </source>
</evidence>
<keyword evidence="3" id="KW-1185">Reference proteome</keyword>
<dbReference type="AlphaFoldDB" id="A0AAD8S985"/>
<organism evidence="2 3">
    <name type="scientific">Lolium multiflorum</name>
    <name type="common">Italian ryegrass</name>
    <name type="synonym">Lolium perenne subsp. multiflorum</name>
    <dbReference type="NCBI Taxonomy" id="4521"/>
    <lineage>
        <taxon>Eukaryota</taxon>
        <taxon>Viridiplantae</taxon>
        <taxon>Streptophyta</taxon>
        <taxon>Embryophyta</taxon>
        <taxon>Tracheophyta</taxon>
        <taxon>Spermatophyta</taxon>
        <taxon>Magnoliopsida</taxon>
        <taxon>Liliopsida</taxon>
        <taxon>Poales</taxon>
        <taxon>Poaceae</taxon>
        <taxon>BOP clade</taxon>
        <taxon>Pooideae</taxon>
        <taxon>Poodae</taxon>
        <taxon>Poeae</taxon>
        <taxon>Poeae Chloroplast Group 2 (Poeae type)</taxon>
        <taxon>Loliodinae</taxon>
        <taxon>Loliinae</taxon>
        <taxon>Lolium</taxon>
    </lineage>
</organism>
<sequence length="130" mass="15259">MHRCAMSFFLFRYPALCFGFMYLEEEVNSSYRQICKDINTDIHSEDTLLEKIKLEFKELQQQTSPGMQFSALTFYFSYCSFYFCALSCIHVFQAKEIDSVFSCKLVASSQLDRLLLHNVILRFVLLLSIL</sequence>
<dbReference type="Proteomes" id="UP001231189">
    <property type="component" value="Unassembled WGS sequence"/>
</dbReference>
<proteinExistence type="predicted"/>
<feature type="signal peptide" evidence="1">
    <location>
        <begin position="1"/>
        <end position="19"/>
    </location>
</feature>
<evidence type="ECO:0000313" key="3">
    <source>
        <dbReference type="Proteomes" id="UP001231189"/>
    </source>
</evidence>
<protein>
    <submittedName>
        <fullName evidence="2">Uncharacterized protein</fullName>
    </submittedName>
</protein>
<accession>A0AAD8S985</accession>
<keyword evidence="1" id="KW-0732">Signal</keyword>
<comment type="caution">
    <text evidence="2">The sequence shown here is derived from an EMBL/GenBank/DDBJ whole genome shotgun (WGS) entry which is preliminary data.</text>
</comment>
<feature type="chain" id="PRO_5041980880" evidence="1">
    <location>
        <begin position="20"/>
        <end position="130"/>
    </location>
</feature>
<dbReference type="EMBL" id="JAUUTY010000004">
    <property type="protein sequence ID" value="KAK1647186.1"/>
    <property type="molecule type" value="Genomic_DNA"/>
</dbReference>
<evidence type="ECO:0000313" key="2">
    <source>
        <dbReference type="EMBL" id="KAK1647186.1"/>
    </source>
</evidence>
<name>A0AAD8S985_LOLMU</name>
<reference evidence="2" key="1">
    <citation type="submission" date="2023-07" db="EMBL/GenBank/DDBJ databases">
        <title>A chromosome-level genome assembly of Lolium multiflorum.</title>
        <authorList>
            <person name="Chen Y."/>
            <person name="Copetti D."/>
            <person name="Kolliker R."/>
            <person name="Studer B."/>
        </authorList>
    </citation>
    <scope>NUCLEOTIDE SEQUENCE</scope>
    <source>
        <strain evidence="2">02402/16</strain>
        <tissue evidence="2">Leaf</tissue>
    </source>
</reference>